<organism evidence="1 2">
    <name type="scientific">Oopsacas minuta</name>
    <dbReference type="NCBI Taxonomy" id="111878"/>
    <lineage>
        <taxon>Eukaryota</taxon>
        <taxon>Metazoa</taxon>
        <taxon>Porifera</taxon>
        <taxon>Hexactinellida</taxon>
        <taxon>Hexasterophora</taxon>
        <taxon>Lyssacinosida</taxon>
        <taxon>Leucopsacidae</taxon>
        <taxon>Oopsacas</taxon>
    </lineage>
</organism>
<dbReference type="AlphaFoldDB" id="A0AAV7K6P4"/>
<proteinExistence type="predicted"/>
<reference evidence="1 2" key="1">
    <citation type="journal article" date="2023" name="BMC Biol.">
        <title>The compact genome of the sponge Oopsacas minuta (Hexactinellida) is lacking key metazoan core genes.</title>
        <authorList>
            <person name="Santini S."/>
            <person name="Schenkelaars Q."/>
            <person name="Jourda C."/>
            <person name="Duchesne M."/>
            <person name="Belahbib H."/>
            <person name="Rocher C."/>
            <person name="Selva M."/>
            <person name="Riesgo A."/>
            <person name="Vervoort M."/>
            <person name="Leys S.P."/>
            <person name="Kodjabachian L."/>
            <person name="Le Bivic A."/>
            <person name="Borchiellini C."/>
            <person name="Claverie J.M."/>
            <person name="Renard E."/>
        </authorList>
    </citation>
    <scope>NUCLEOTIDE SEQUENCE [LARGE SCALE GENOMIC DNA]</scope>
    <source>
        <strain evidence="1">SPO-2</strain>
    </source>
</reference>
<accession>A0AAV7K6P4</accession>
<sequence>MHGKHNALHAKVMALNRKAFFTNCVRHQLNVVCQDATRVLPEVVHTMEEIGAIISFIRHSSKRLASFEKMVALDSVMPDTNLRPLCETRPRVGNWIYQKDIETLVDIFSADGANENTAEEFYQAVKDKSQESNMKIDLPTLPRSHAKARFRGKRMELEITEEEITSHYAGLFKQVSQPAVEGLLS</sequence>
<dbReference type="SUPFAM" id="SSF53098">
    <property type="entry name" value="Ribonuclease H-like"/>
    <property type="match status" value="1"/>
</dbReference>
<evidence type="ECO:0000313" key="2">
    <source>
        <dbReference type="Proteomes" id="UP001165289"/>
    </source>
</evidence>
<dbReference type="InterPro" id="IPR012337">
    <property type="entry name" value="RNaseH-like_sf"/>
</dbReference>
<comment type="caution">
    <text evidence="1">The sequence shown here is derived from an EMBL/GenBank/DDBJ whole genome shotgun (WGS) entry which is preliminary data.</text>
</comment>
<name>A0AAV7K6P4_9METZ</name>
<dbReference type="Proteomes" id="UP001165289">
    <property type="component" value="Unassembled WGS sequence"/>
</dbReference>
<gene>
    <name evidence="1" type="ORF">LOD99_1452</name>
</gene>
<protein>
    <submittedName>
        <fullName evidence="1">Zinc finger MYM-type protein 1</fullName>
    </submittedName>
</protein>
<evidence type="ECO:0000313" key="1">
    <source>
        <dbReference type="EMBL" id="KAI6656119.1"/>
    </source>
</evidence>
<keyword evidence="2" id="KW-1185">Reference proteome</keyword>
<dbReference type="EMBL" id="JAKMXF010000155">
    <property type="protein sequence ID" value="KAI6656119.1"/>
    <property type="molecule type" value="Genomic_DNA"/>
</dbReference>